<dbReference type="Proteomes" id="UP001596352">
    <property type="component" value="Unassembled WGS sequence"/>
</dbReference>
<evidence type="ECO:0000313" key="2">
    <source>
        <dbReference type="Proteomes" id="UP001596352"/>
    </source>
</evidence>
<sequence>MNGSRVVSIALFAALLCLTAGCMTPLSEDVTEDDLLSEFEDLEPPTEMNATVVVNATIQGESTNISYDMWHRLNGQSRTESSLTGNRRIEIDDGQKRWSYNPSEDTVEVRESVESPSRIEASINATKEILRLGNITDISETEYEGRDVYHVTFGGSKEDNERENTYLPPTVPSVGGGLAGGEENKNTNKTVSDSLLSSNATRVELWIDSEYMIILRQNRIGNQSYKMAYTDIAFNAGLDDTLFSFEPSEKTEVEKRETPNFNRYDSLEAAREKTSFSIETPDIDSTRLNSAFVVTRNNSNREEVRLQYETGNEYEITVAKRTPAEEPEDGNEDVAIGGVTGGYAEMGNGLHRIWWTVGDFKYSIITSTEIDRKRLIELAESMETT</sequence>
<accession>A0ACC7E618</accession>
<proteinExistence type="predicted"/>
<name>A0ACC7E618_9EURY</name>
<protein>
    <submittedName>
        <fullName evidence="1">Outer membrane lipoprotein carrier protein LolA</fullName>
    </submittedName>
</protein>
<organism evidence="1 2">
    <name type="scientific">Halovenus rubra</name>
    <dbReference type="NCBI Taxonomy" id="869890"/>
    <lineage>
        <taxon>Archaea</taxon>
        <taxon>Methanobacteriati</taxon>
        <taxon>Methanobacteriota</taxon>
        <taxon>Stenosarchaea group</taxon>
        <taxon>Halobacteria</taxon>
        <taxon>Halobacteriales</taxon>
        <taxon>Haloarculaceae</taxon>
        <taxon>Halovenus</taxon>
    </lineage>
</organism>
<keyword evidence="1" id="KW-0449">Lipoprotein</keyword>
<evidence type="ECO:0000313" key="1">
    <source>
        <dbReference type="EMBL" id="MFC7074651.1"/>
    </source>
</evidence>
<gene>
    <name evidence="1" type="ORF">ACFQKC_16565</name>
</gene>
<dbReference type="EMBL" id="JBHSZY010000046">
    <property type="protein sequence ID" value="MFC7074651.1"/>
    <property type="molecule type" value="Genomic_DNA"/>
</dbReference>
<keyword evidence="2" id="KW-1185">Reference proteome</keyword>
<reference evidence="1 2" key="1">
    <citation type="journal article" date="2019" name="Int. J. Syst. Evol. Microbiol.">
        <title>The Global Catalogue of Microorganisms (GCM) 10K type strain sequencing project: providing services to taxonomists for standard genome sequencing and annotation.</title>
        <authorList>
            <consortium name="The Broad Institute Genomics Platform"/>
            <consortium name="The Broad Institute Genome Sequencing Center for Infectious Disease"/>
            <person name="Wu L."/>
            <person name="Ma J."/>
        </authorList>
    </citation>
    <scope>NUCLEOTIDE SEQUENCE [LARGE SCALE GENOMIC DNA]</scope>
    <source>
        <strain evidence="1 2">R28</strain>
    </source>
</reference>
<comment type="caution">
    <text evidence="1">The sequence shown here is derived from an EMBL/GenBank/DDBJ whole genome shotgun (WGS) entry which is preliminary data.</text>
</comment>